<sequence>MAFKFLLVEDDAEIREIITDYFMEKSGGTFHIDDAKTGNEGQQKCLDNEYDLVLLDVMLPEVDGFAICRELRKKSDVPIVFITARHKENDRLHGYHLGCDDYIAKPFSLAELYAKVTALIKRSKGTVRNEIMTAGSIKLNPYRCTVFVNEAEVTLAPMEFAILKILMENCGRLVSRESLLIRVWGYDFDGNDRVVDNHVKKLRKALGGASKQIKTVFKRGYKLEGEN</sequence>
<dbReference type="GO" id="GO:0032993">
    <property type="term" value="C:protein-DNA complex"/>
    <property type="evidence" value="ECO:0007669"/>
    <property type="project" value="TreeGrafter"/>
</dbReference>
<evidence type="ECO:0000256" key="7">
    <source>
        <dbReference type="ARBA" id="ARBA00024867"/>
    </source>
</evidence>
<dbReference type="InterPro" id="IPR036388">
    <property type="entry name" value="WH-like_DNA-bd_sf"/>
</dbReference>
<dbReference type="SMART" id="SM00862">
    <property type="entry name" value="Trans_reg_C"/>
    <property type="match status" value="1"/>
</dbReference>
<dbReference type="GO" id="GO:0000156">
    <property type="term" value="F:phosphorelay response regulator activity"/>
    <property type="evidence" value="ECO:0007669"/>
    <property type="project" value="TreeGrafter"/>
</dbReference>
<name>A0A1I2SXQ7_9FIRM</name>
<evidence type="ECO:0000313" key="12">
    <source>
        <dbReference type="EMBL" id="SFG54741.1"/>
    </source>
</evidence>
<dbReference type="Pfam" id="PF00486">
    <property type="entry name" value="Trans_reg_C"/>
    <property type="match status" value="1"/>
</dbReference>
<dbReference type="Gene3D" id="1.10.10.10">
    <property type="entry name" value="Winged helix-like DNA-binding domain superfamily/Winged helix DNA-binding domain"/>
    <property type="match status" value="1"/>
</dbReference>
<dbReference type="PROSITE" id="PS51755">
    <property type="entry name" value="OMPR_PHOB"/>
    <property type="match status" value="1"/>
</dbReference>
<evidence type="ECO:0000256" key="8">
    <source>
        <dbReference type="PROSITE-ProRule" id="PRU00169"/>
    </source>
</evidence>
<dbReference type="GO" id="GO:0006355">
    <property type="term" value="P:regulation of DNA-templated transcription"/>
    <property type="evidence" value="ECO:0007669"/>
    <property type="project" value="InterPro"/>
</dbReference>
<keyword evidence="2 8" id="KW-0597">Phosphoprotein</keyword>
<evidence type="ECO:0000256" key="2">
    <source>
        <dbReference type="ARBA" id="ARBA00022553"/>
    </source>
</evidence>
<dbReference type="InterPro" id="IPR039420">
    <property type="entry name" value="WalR-like"/>
</dbReference>
<dbReference type="InterPro" id="IPR016032">
    <property type="entry name" value="Sig_transdc_resp-reg_C-effctor"/>
</dbReference>
<gene>
    <name evidence="12" type="ORF">SAMN05660649_01940</name>
</gene>
<evidence type="ECO:0000256" key="3">
    <source>
        <dbReference type="ARBA" id="ARBA00023012"/>
    </source>
</evidence>
<keyword evidence="6" id="KW-0804">Transcription</keyword>
<dbReference type="SUPFAM" id="SSF46894">
    <property type="entry name" value="C-terminal effector domain of the bipartite response regulators"/>
    <property type="match status" value="1"/>
</dbReference>
<keyword evidence="13" id="KW-1185">Reference proteome</keyword>
<keyword evidence="4" id="KW-0805">Transcription regulation</keyword>
<dbReference type="Pfam" id="PF00072">
    <property type="entry name" value="Response_reg"/>
    <property type="match status" value="1"/>
</dbReference>
<keyword evidence="5 9" id="KW-0238">DNA-binding</keyword>
<dbReference type="InterPro" id="IPR001789">
    <property type="entry name" value="Sig_transdc_resp-reg_receiver"/>
</dbReference>
<dbReference type="InterPro" id="IPR001867">
    <property type="entry name" value="OmpR/PhoB-type_DNA-bd"/>
</dbReference>
<accession>A0A1I2SXQ7</accession>
<proteinExistence type="predicted"/>
<feature type="DNA-binding region" description="OmpR/PhoB-type" evidence="9">
    <location>
        <begin position="129"/>
        <end position="225"/>
    </location>
</feature>
<dbReference type="GO" id="GO:0005829">
    <property type="term" value="C:cytosol"/>
    <property type="evidence" value="ECO:0007669"/>
    <property type="project" value="TreeGrafter"/>
</dbReference>
<evidence type="ECO:0000259" key="10">
    <source>
        <dbReference type="PROSITE" id="PS50110"/>
    </source>
</evidence>
<dbReference type="PANTHER" id="PTHR48111:SF1">
    <property type="entry name" value="TWO-COMPONENT RESPONSE REGULATOR ORR33"/>
    <property type="match status" value="1"/>
</dbReference>
<dbReference type="EMBL" id="FOOX01000006">
    <property type="protein sequence ID" value="SFG54741.1"/>
    <property type="molecule type" value="Genomic_DNA"/>
</dbReference>
<dbReference type="InterPro" id="IPR011006">
    <property type="entry name" value="CheY-like_superfamily"/>
</dbReference>
<evidence type="ECO:0000256" key="5">
    <source>
        <dbReference type="ARBA" id="ARBA00023125"/>
    </source>
</evidence>
<evidence type="ECO:0000256" key="1">
    <source>
        <dbReference type="ARBA" id="ARBA00018672"/>
    </source>
</evidence>
<dbReference type="Proteomes" id="UP000199337">
    <property type="component" value="Unassembled WGS sequence"/>
</dbReference>
<protein>
    <recommendedName>
        <fullName evidence="1">Stage 0 sporulation protein A homolog</fullName>
    </recommendedName>
</protein>
<evidence type="ECO:0000256" key="9">
    <source>
        <dbReference type="PROSITE-ProRule" id="PRU01091"/>
    </source>
</evidence>
<dbReference type="SMART" id="SM00448">
    <property type="entry name" value="REC"/>
    <property type="match status" value="1"/>
</dbReference>
<dbReference type="Gene3D" id="3.40.50.2300">
    <property type="match status" value="1"/>
</dbReference>
<feature type="domain" description="OmpR/PhoB-type" evidence="11">
    <location>
        <begin position="129"/>
        <end position="225"/>
    </location>
</feature>
<evidence type="ECO:0000256" key="6">
    <source>
        <dbReference type="ARBA" id="ARBA00023163"/>
    </source>
</evidence>
<reference evidence="13" key="1">
    <citation type="submission" date="2016-10" db="EMBL/GenBank/DDBJ databases">
        <authorList>
            <person name="Varghese N."/>
            <person name="Submissions S."/>
        </authorList>
    </citation>
    <scope>NUCLEOTIDE SEQUENCE [LARGE SCALE GENOMIC DNA]</scope>
    <source>
        <strain evidence="13">DSM 17038</strain>
    </source>
</reference>
<evidence type="ECO:0000313" key="13">
    <source>
        <dbReference type="Proteomes" id="UP000199337"/>
    </source>
</evidence>
<dbReference type="STRING" id="341036.SAMN05660649_01940"/>
<evidence type="ECO:0000256" key="4">
    <source>
        <dbReference type="ARBA" id="ARBA00023015"/>
    </source>
</evidence>
<dbReference type="OrthoDB" id="9790454at2"/>
<evidence type="ECO:0000259" key="11">
    <source>
        <dbReference type="PROSITE" id="PS51755"/>
    </source>
</evidence>
<keyword evidence="3" id="KW-0902">Two-component regulatory system</keyword>
<dbReference type="RefSeq" id="WP_092471094.1">
    <property type="nucleotide sequence ID" value="NZ_FOOX01000006.1"/>
</dbReference>
<dbReference type="PROSITE" id="PS50110">
    <property type="entry name" value="RESPONSE_REGULATORY"/>
    <property type="match status" value="1"/>
</dbReference>
<dbReference type="GO" id="GO:0000976">
    <property type="term" value="F:transcription cis-regulatory region binding"/>
    <property type="evidence" value="ECO:0007669"/>
    <property type="project" value="TreeGrafter"/>
</dbReference>
<feature type="domain" description="Response regulatory" evidence="10">
    <location>
        <begin position="4"/>
        <end position="120"/>
    </location>
</feature>
<dbReference type="FunFam" id="3.40.50.2300:FF:000001">
    <property type="entry name" value="DNA-binding response regulator PhoB"/>
    <property type="match status" value="1"/>
</dbReference>
<organism evidence="12 13">
    <name type="scientific">Desulfotruncus arcticus DSM 17038</name>
    <dbReference type="NCBI Taxonomy" id="1121424"/>
    <lineage>
        <taxon>Bacteria</taxon>
        <taxon>Bacillati</taxon>
        <taxon>Bacillota</taxon>
        <taxon>Clostridia</taxon>
        <taxon>Eubacteriales</taxon>
        <taxon>Desulfallaceae</taxon>
        <taxon>Desulfotruncus</taxon>
    </lineage>
</organism>
<dbReference type="SUPFAM" id="SSF52172">
    <property type="entry name" value="CheY-like"/>
    <property type="match status" value="1"/>
</dbReference>
<feature type="modified residue" description="4-aspartylphosphate" evidence="8">
    <location>
        <position position="56"/>
    </location>
</feature>
<comment type="function">
    <text evidence="7">May play the central regulatory role in sporulation. It may be an element of the effector pathway responsible for the activation of sporulation genes in response to nutritional stress. Spo0A may act in concert with spo0H (a sigma factor) to control the expression of some genes that are critical to the sporulation process.</text>
</comment>
<dbReference type="CDD" id="cd17574">
    <property type="entry name" value="REC_OmpR"/>
    <property type="match status" value="1"/>
</dbReference>
<dbReference type="PANTHER" id="PTHR48111">
    <property type="entry name" value="REGULATOR OF RPOS"/>
    <property type="match status" value="1"/>
</dbReference>
<dbReference type="CDD" id="cd00383">
    <property type="entry name" value="trans_reg_C"/>
    <property type="match status" value="1"/>
</dbReference>
<dbReference type="AlphaFoldDB" id="A0A1I2SXQ7"/>